<dbReference type="InterPro" id="IPR017853">
    <property type="entry name" value="GH"/>
</dbReference>
<feature type="signal peptide" evidence="15">
    <location>
        <begin position="1"/>
        <end position="19"/>
    </location>
</feature>
<keyword evidence="18" id="KW-1185">Reference proteome</keyword>
<keyword evidence="10" id="KW-0624">Polysaccharide degradation</keyword>
<evidence type="ECO:0000256" key="12">
    <source>
        <dbReference type="ARBA" id="ARBA00074271"/>
    </source>
</evidence>
<sequence length="459" mass="49836">MRVAPALAAFLALLPPAWGRIKYLGVAIPGLDFGCEIYGSCPPGERIFPLTEMGGSDGEGQMQHWVGNADMNTFRLPVPWQYLVNDQLGAKMDETNFNNYNKLMKACLDTGSYCMIDIHNFARWNGGIVGQGGPDDEDFVDIWAQLAKKYANNDKVMFGIMNEPHDLDIVRWAQTCQKVVTGIRKAGAESQIILLPGTNFASAETFVSSGSARLLAKISNPDGSKDGLILDLHKYLDINNSGTHVECTTDNVAGFKTIGDWLRKNKRQAIISETGASLDPTCIEKFCTQNEYIAKNTDVFIGFVGWGAGSFGFRYVMSLTPSGESGNFKDNELMTECIIKPFVEEAPKPTHTEEQTSTETASETKTSDSNGRTDSNESTDSTVSTESTGPSATTSTTKKILKETSSGLNEGSLETSAANEESDDEDDNVDDDDSAARPNFESPAMGATFAIIMPFLIGM</sequence>
<feature type="compositionally biased region" description="Polar residues" evidence="14">
    <location>
        <begin position="389"/>
        <end position="415"/>
    </location>
</feature>
<evidence type="ECO:0000256" key="15">
    <source>
        <dbReference type="SAM" id="SignalP"/>
    </source>
</evidence>
<feature type="compositionally biased region" description="Low complexity" evidence="14">
    <location>
        <begin position="355"/>
        <end position="369"/>
    </location>
</feature>
<evidence type="ECO:0000256" key="10">
    <source>
        <dbReference type="ARBA" id="ARBA00023326"/>
    </source>
</evidence>
<evidence type="ECO:0000256" key="14">
    <source>
        <dbReference type="SAM" id="MobiDB-lite"/>
    </source>
</evidence>
<reference evidence="17" key="1">
    <citation type="journal article" date="2021" name="J Fungi (Basel)">
        <title>Genomic and Metabolomic Analyses of the Marine Fungus Emericellopsis cladophorae: Insights into Saltwater Adaptability Mechanisms and Its Biosynthetic Potential.</title>
        <authorList>
            <person name="Goncalves M.F.M."/>
            <person name="Hilario S."/>
            <person name="Van de Peer Y."/>
            <person name="Esteves A.C."/>
            <person name="Alves A."/>
        </authorList>
    </citation>
    <scope>NUCLEOTIDE SEQUENCE</scope>
    <source>
        <strain evidence="17">MUM 19.33</strain>
    </source>
</reference>
<protein>
    <recommendedName>
        <fullName evidence="12">Endoglucanase EG-II</fullName>
        <ecNumber evidence="3">3.2.1.4</ecNumber>
    </recommendedName>
</protein>
<feature type="region of interest" description="Disordered" evidence="14">
    <location>
        <begin position="342"/>
        <end position="442"/>
    </location>
</feature>
<evidence type="ECO:0000256" key="1">
    <source>
        <dbReference type="ARBA" id="ARBA00000966"/>
    </source>
</evidence>
<evidence type="ECO:0000259" key="16">
    <source>
        <dbReference type="Pfam" id="PF00150"/>
    </source>
</evidence>
<comment type="catalytic activity">
    <reaction evidence="1">
        <text>Endohydrolysis of (1-&gt;4)-beta-D-glucosidic linkages in cellulose, lichenin and cereal beta-D-glucans.</text>
        <dbReference type="EC" id="3.2.1.4"/>
    </reaction>
</comment>
<comment type="function">
    <text evidence="11">Endoglucanase (EG) that cleaves the internal beta-1,4-glucosidic bonds in cellulose. The degradation of cellulose involves an interplay between different cellulolytic enzymes. Hydrolysis starts with EGs, which cut internal glycosidic linkages to reduce the polymerization degree of the substrate and creates new chain ends for exocellobiohydrolases (CBHs). The CBH release the disaccharide cellobiose from the non-reducing end of the cellulose polymer chain. Finally, beta-1,4-glucosidases hydrolyze the cellobiose and other short cello-oligosaccharides into glucose units.</text>
</comment>
<keyword evidence="7" id="KW-0119">Carbohydrate metabolism</keyword>
<evidence type="ECO:0000256" key="2">
    <source>
        <dbReference type="ARBA" id="ARBA00005641"/>
    </source>
</evidence>
<evidence type="ECO:0000256" key="6">
    <source>
        <dbReference type="ARBA" id="ARBA00023001"/>
    </source>
</evidence>
<gene>
    <name evidence="17" type="ORF">J7T54_000492</name>
</gene>
<dbReference type="SUPFAM" id="SSF51445">
    <property type="entry name" value="(Trans)glycosidases"/>
    <property type="match status" value="1"/>
</dbReference>
<feature type="chain" id="PRO_5040327541" description="Endoglucanase EG-II" evidence="15">
    <location>
        <begin position="20"/>
        <end position="459"/>
    </location>
</feature>
<dbReference type="EC" id="3.2.1.4" evidence="3"/>
<dbReference type="RefSeq" id="XP_051359230.1">
    <property type="nucleotide sequence ID" value="XM_051509810.1"/>
</dbReference>
<dbReference type="Pfam" id="PF00150">
    <property type="entry name" value="Cellulase"/>
    <property type="match status" value="1"/>
</dbReference>
<dbReference type="FunFam" id="3.20.20.80:FF:000124">
    <property type="entry name" value="Exported cellulase"/>
    <property type="match status" value="1"/>
</dbReference>
<feature type="compositionally biased region" description="Basic and acidic residues" evidence="14">
    <location>
        <begin position="342"/>
        <end position="354"/>
    </location>
</feature>
<comment type="similarity">
    <text evidence="2 13">Belongs to the glycosyl hydrolase 5 (cellulase A) family.</text>
</comment>
<name>A0A9P9XV42_9HYPO</name>
<keyword evidence="6" id="KW-0136">Cellulose degradation</keyword>
<dbReference type="PANTHER" id="PTHR34142:SF5">
    <property type="entry name" value="CBM1 DOMAIN-CONTAINING PROTEIN"/>
    <property type="match status" value="1"/>
</dbReference>
<evidence type="ECO:0000313" key="18">
    <source>
        <dbReference type="Proteomes" id="UP001055219"/>
    </source>
</evidence>
<dbReference type="PANTHER" id="PTHR34142">
    <property type="entry name" value="ENDO-BETA-1,4-GLUCANASE A"/>
    <property type="match status" value="1"/>
</dbReference>
<accession>A0A9P9XV42</accession>
<organism evidence="17 18">
    <name type="scientific">Emericellopsis cladophorae</name>
    <dbReference type="NCBI Taxonomy" id="2686198"/>
    <lineage>
        <taxon>Eukaryota</taxon>
        <taxon>Fungi</taxon>
        <taxon>Dikarya</taxon>
        <taxon>Ascomycota</taxon>
        <taxon>Pezizomycotina</taxon>
        <taxon>Sordariomycetes</taxon>
        <taxon>Hypocreomycetidae</taxon>
        <taxon>Hypocreales</taxon>
        <taxon>Bionectriaceae</taxon>
        <taxon>Emericellopsis</taxon>
    </lineage>
</organism>
<keyword evidence="5 13" id="KW-0378">Hydrolase</keyword>
<evidence type="ECO:0000256" key="13">
    <source>
        <dbReference type="RuleBase" id="RU361153"/>
    </source>
</evidence>
<dbReference type="InterPro" id="IPR018087">
    <property type="entry name" value="Glyco_hydro_5_CS"/>
</dbReference>
<keyword evidence="9 13" id="KW-0326">Glycosidase</keyword>
<evidence type="ECO:0000256" key="8">
    <source>
        <dbReference type="ARBA" id="ARBA00023283"/>
    </source>
</evidence>
<evidence type="ECO:0000256" key="11">
    <source>
        <dbReference type="ARBA" id="ARBA00059691"/>
    </source>
</evidence>
<dbReference type="GO" id="GO:0030245">
    <property type="term" value="P:cellulose catabolic process"/>
    <property type="evidence" value="ECO:0007669"/>
    <property type="project" value="UniProtKB-KW"/>
</dbReference>
<feature type="domain" description="Glycoside hydrolase family 5" evidence="16">
    <location>
        <begin position="58"/>
        <end position="307"/>
    </location>
</feature>
<evidence type="ECO:0000256" key="9">
    <source>
        <dbReference type="ARBA" id="ARBA00023295"/>
    </source>
</evidence>
<evidence type="ECO:0000256" key="5">
    <source>
        <dbReference type="ARBA" id="ARBA00022801"/>
    </source>
</evidence>
<dbReference type="InterPro" id="IPR001547">
    <property type="entry name" value="Glyco_hydro_5"/>
</dbReference>
<dbReference type="OrthoDB" id="5823761at2759"/>
<evidence type="ECO:0000256" key="4">
    <source>
        <dbReference type="ARBA" id="ARBA00022729"/>
    </source>
</evidence>
<feature type="compositionally biased region" description="Acidic residues" evidence="14">
    <location>
        <begin position="420"/>
        <end position="433"/>
    </location>
</feature>
<dbReference type="Gene3D" id="3.20.20.80">
    <property type="entry name" value="Glycosidases"/>
    <property type="match status" value="1"/>
</dbReference>
<dbReference type="PROSITE" id="PS00659">
    <property type="entry name" value="GLYCOSYL_HYDROL_F5"/>
    <property type="match status" value="1"/>
</dbReference>
<dbReference type="Proteomes" id="UP001055219">
    <property type="component" value="Unassembled WGS sequence"/>
</dbReference>
<keyword evidence="4 15" id="KW-0732">Signal</keyword>
<evidence type="ECO:0000256" key="7">
    <source>
        <dbReference type="ARBA" id="ARBA00023277"/>
    </source>
</evidence>
<dbReference type="AlphaFoldDB" id="A0A9P9XV42"/>
<proteinExistence type="inferred from homology"/>
<feature type="compositionally biased region" description="Low complexity" evidence="14">
    <location>
        <begin position="376"/>
        <end position="388"/>
    </location>
</feature>
<dbReference type="GeneID" id="75827011"/>
<comment type="caution">
    <text evidence="17">The sequence shown here is derived from an EMBL/GenBank/DDBJ whole genome shotgun (WGS) entry which is preliminary data.</text>
</comment>
<keyword evidence="8" id="KW-0873">Pyrrolidone carboxylic acid</keyword>
<reference evidence="17" key="2">
    <citation type="submission" date="2022-07" db="EMBL/GenBank/DDBJ databases">
        <authorList>
            <person name="Goncalves M.F.M."/>
            <person name="Hilario S."/>
            <person name="Van De Peer Y."/>
            <person name="Esteves A.C."/>
            <person name="Alves A."/>
        </authorList>
    </citation>
    <scope>NUCLEOTIDE SEQUENCE</scope>
    <source>
        <strain evidence="17">MUM 19.33</strain>
    </source>
</reference>
<dbReference type="EMBL" id="JAGIXG020000070">
    <property type="protein sequence ID" value="KAI6778374.1"/>
    <property type="molecule type" value="Genomic_DNA"/>
</dbReference>
<dbReference type="GO" id="GO:0008810">
    <property type="term" value="F:cellulase activity"/>
    <property type="evidence" value="ECO:0007669"/>
    <property type="project" value="UniProtKB-EC"/>
</dbReference>
<evidence type="ECO:0000313" key="17">
    <source>
        <dbReference type="EMBL" id="KAI6778374.1"/>
    </source>
</evidence>
<evidence type="ECO:0000256" key="3">
    <source>
        <dbReference type="ARBA" id="ARBA00012601"/>
    </source>
</evidence>